<evidence type="ECO:0000313" key="7">
    <source>
        <dbReference type="EMBL" id="GMH51138.1"/>
    </source>
</evidence>
<dbReference type="GO" id="GO:0008270">
    <property type="term" value="F:zinc ion binding"/>
    <property type="evidence" value="ECO:0007669"/>
    <property type="project" value="TreeGrafter"/>
</dbReference>
<dbReference type="InterPro" id="IPR003959">
    <property type="entry name" value="ATPase_AAA_core"/>
</dbReference>
<feature type="non-terminal residue" evidence="7">
    <location>
        <position position="1"/>
    </location>
</feature>
<evidence type="ECO:0000256" key="4">
    <source>
        <dbReference type="SAM" id="Coils"/>
    </source>
</evidence>
<dbReference type="EMBL" id="BRXZ01003266">
    <property type="protein sequence ID" value="GMH51138.1"/>
    <property type="molecule type" value="Genomic_DNA"/>
</dbReference>
<evidence type="ECO:0000313" key="8">
    <source>
        <dbReference type="Proteomes" id="UP001165082"/>
    </source>
</evidence>
<dbReference type="Pfam" id="PF00004">
    <property type="entry name" value="AAA"/>
    <property type="match status" value="1"/>
</dbReference>
<dbReference type="GO" id="GO:0007005">
    <property type="term" value="P:mitochondrion organization"/>
    <property type="evidence" value="ECO:0007669"/>
    <property type="project" value="TreeGrafter"/>
</dbReference>
<proteinExistence type="predicted"/>
<dbReference type="OrthoDB" id="199596at2759"/>
<dbReference type="Proteomes" id="UP001165082">
    <property type="component" value="Unassembled WGS sequence"/>
</dbReference>
<name>A0A9W7DQ49_9STRA</name>
<organism evidence="7 8">
    <name type="scientific">Triparma retinervis</name>
    <dbReference type="NCBI Taxonomy" id="2557542"/>
    <lineage>
        <taxon>Eukaryota</taxon>
        <taxon>Sar</taxon>
        <taxon>Stramenopiles</taxon>
        <taxon>Ochrophyta</taxon>
        <taxon>Bolidophyceae</taxon>
        <taxon>Parmales</taxon>
        <taxon>Triparmaceae</taxon>
        <taxon>Triparma</taxon>
    </lineage>
</organism>
<dbReference type="GO" id="GO:0042645">
    <property type="term" value="C:mitochondrial nucleoid"/>
    <property type="evidence" value="ECO:0007669"/>
    <property type="project" value="UniProtKB-SubCell"/>
</dbReference>
<evidence type="ECO:0000256" key="5">
    <source>
        <dbReference type="SAM" id="MobiDB-lite"/>
    </source>
</evidence>
<keyword evidence="3" id="KW-0496">Mitochondrion</keyword>
<evidence type="ECO:0000256" key="2">
    <source>
        <dbReference type="ARBA" id="ARBA00023054"/>
    </source>
</evidence>
<keyword evidence="2 4" id="KW-0175">Coiled coil</keyword>
<dbReference type="Gene3D" id="3.40.50.300">
    <property type="entry name" value="P-loop containing nucleotide triphosphate hydrolases"/>
    <property type="match status" value="1"/>
</dbReference>
<dbReference type="GO" id="GO:0005524">
    <property type="term" value="F:ATP binding"/>
    <property type="evidence" value="ECO:0007669"/>
    <property type="project" value="InterPro"/>
</dbReference>
<evidence type="ECO:0000256" key="1">
    <source>
        <dbReference type="ARBA" id="ARBA00004436"/>
    </source>
</evidence>
<dbReference type="AlphaFoldDB" id="A0A9W7DQ49"/>
<sequence>MTMDDLTAKKEERVFGTEAIIQSSSSTKDRETLVKETAEEVAMKISPQFEKLVLRRKGYEELLVLLNEANSASRRDSLVSIMTELSLIENASEEARALQSHAIIATKKIMSDSEESRLTTTETSKSKIQADLEELSRKKKLDLLEAKARKLEDLLASAQMSSEEARLDLYSLESWSGAGYSIETVLDAEKSLSAIGNVPLHTYLLRDDSKGDVMVHSNFNQRRTRRHVGVIDSEGASTWLPESDDSGSIDASTVFAYNLKALSQLALEIDSLTVTVEALISSPRKHNATLRLEGVAEIISPKEEELTGDEFDVSQSESSYKWKSSAQLAAETSALESEASLAEMDLLTNTFKSNIKMVISQTKHYSRLSLLDETDISTARSVEAAKVIENQRETDILRAEAELDVTLNEIATIGKIISMKNDTLRELLRLKEASLGEAERARARILSEAEIERETESASIQRIRVIGEEATKATIEIIKVAFMNVADAIEYTFKTSQEDVEERMNRICSGVALARARGAPLRHVLIYGKPGTGKSAVAKAMGKGILGLPYALMSGSDLAPLGKHGPDELRKLLTWAQGQKRGALLIIDEAEAALGRRLRASGGMGSESASGQDSTSEGEGHARDALNVLLSMTGSASCELMLVLTTSNPKALDEAVLDRMDE</sequence>
<evidence type="ECO:0000256" key="3">
    <source>
        <dbReference type="ARBA" id="ARBA00023271"/>
    </source>
</evidence>
<comment type="caution">
    <text evidence="7">The sequence shown here is derived from an EMBL/GenBank/DDBJ whole genome shotgun (WGS) entry which is preliminary data.</text>
</comment>
<evidence type="ECO:0000259" key="6">
    <source>
        <dbReference type="SMART" id="SM00382"/>
    </source>
</evidence>
<reference evidence="7" key="1">
    <citation type="submission" date="2022-07" db="EMBL/GenBank/DDBJ databases">
        <title>Genome analysis of Parmales, a sister group of diatoms, reveals the evolutionary specialization of diatoms from phago-mixotrophs to photoautotrophs.</title>
        <authorList>
            <person name="Ban H."/>
            <person name="Sato S."/>
            <person name="Yoshikawa S."/>
            <person name="Kazumasa Y."/>
            <person name="Nakamura Y."/>
            <person name="Ichinomiya M."/>
            <person name="Saitoh K."/>
            <person name="Sato N."/>
            <person name="Blanc-Mathieu R."/>
            <person name="Endo H."/>
            <person name="Kuwata A."/>
            <person name="Ogata H."/>
        </authorList>
    </citation>
    <scope>NUCLEOTIDE SEQUENCE</scope>
</reference>
<feature type="coiled-coil region" evidence="4">
    <location>
        <begin position="118"/>
        <end position="161"/>
    </location>
</feature>
<dbReference type="SUPFAM" id="SSF52540">
    <property type="entry name" value="P-loop containing nucleoside triphosphate hydrolases"/>
    <property type="match status" value="1"/>
</dbReference>
<keyword evidence="3" id="KW-1135">Mitochondrion nucleoid</keyword>
<feature type="domain" description="AAA+ ATPase" evidence="6">
    <location>
        <begin position="520"/>
        <end position="661"/>
    </location>
</feature>
<dbReference type="PANTHER" id="PTHR23075">
    <property type="entry name" value="PUTATIVE ATP-ASE"/>
    <property type="match status" value="1"/>
</dbReference>
<keyword evidence="8" id="KW-1185">Reference proteome</keyword>
<gene>
    <name evidence="7" type="ORF">TrRE_jg11883</name>
</gene>
<dbReference type="InterPro" id="IPR003593">
    <property type="entry name" value="AAA+_ATPase"/>
</dbReference>
<dbReference type="InterPro" id="IPR027417">
    <property type="entry name" value="P-loop_NTPase"/>
</dbReference>
<dbReference type="GO" id="GO:0016887">
    <property type="term" value="F:ATP hydrolysis activity"/>
    <property type="evidence" value="ECO:0007669"/>
    <property type="project" value="InterPro"/>
</dbReference>
<protein>
    <recommendedName>
        <fullName evidence="6">AAA+ ATPase domain-containing protein</fullName>
    </recommendedName>
</protein>
<accession>A0A9W7DQ49</accession>
<dbReference type="SMART" id="SM00382">
    <property type="entry name" value="AAA"/>
    <property type="match status" value="1"/>
</dbReference>
<feature type="region of interest" description="Disordered" evidence="5">
    <location>
        <begin position="601"/>
        <end position="620"/>
    </location>
</feature>
<comment type="subcellular location">
    <subcellularLocation>
        <location evidence="1">Mitochondrion matrix</location>
        <location evidence="1">Mitochondrion nucleoid</location>
    </subcellularLocation>
</comment>
<dbReference type="PANTHER" id="PTHR23075:SF0">
    <property type="entry name" value="ATPASE FAMILY AAA DOMAIN-CONTAINING PROTEIN 3"/>
    <property type="match status" value="1"/>
</dbReference>